<evidence type="ECO:0000313" key="3">
    <source>
        <dbReference type="Proteomes" id="UP001066276"/>
    </source>
</evidence>
<evidence type="ECO:0000256" key="1">
    <source>
        <dbReference type="SAM" id="MobiDB-lite"/>
    </source>
</evidence>
<accession>A0AAV7RBR1</accession>
<comment type="caution">
    <text evidence="2">The sequence shown here is derived from an EMBL/GenBank/DDBJ whole genome shotgun (WGS) entry which is preliminary data.</text>
</comment>
<proteinExistence type="predicted"/>
<dbReference type="Proteomes" id="UP001066276">
    <property type="component" value="Chromosome 5"/>
</dbReference>
<feature type="compositionally biased region" description="Basic and acidic residues" evidence="1">
    <location>
        <begin position="23"/>
        <end position="67"/>
    </location>
</feature>
<feature type="region of interest" description="Disordered" evidence="1">
    <location>
        <begin position="1"/>
        <end position="97"/>
    </location>
</feature>
<reference evidence="2" key="1">
    <citation type="journal article" date="2022" name="bioRxiv">
        <title>Sequencing and chromosome-scale assembly of the giantPleurodeles waltlgenome.</title>
        <authorList>
            <person name="Brown T."/>
            <person name="Elewa A."/>
            <person name="Iarovenko S."/>
            <person name="Subramanian E."/>
            <person name="Araus A.J."/>
            <person name="Petzold A."/>
            <person name="Susuki M."/>
            <person name="Suzuki K.-i.T."/>
            <person name="Hayashi T."/>
            <person name="Toyoda A."/>
            <person name="Oliveira C."/>
            <person name="Osipova E."/>
            <person name="Leigh N.D."/>
            <person name="Simon A."/>
            <person name="Yun M.H."/>
        </authorList>
    </citation>
    <scope>NUCLEOTIDE SEQUENCE</scope>
    <source>
        <strain evidence="2">20211129_DDA</strain>
        <tissue evidence="2">Liver</tissue>
    </source>
</reference>
<keyword evidence="3" id="KW-1185">Reference proteome</keyword>
<gene>
    <name evidence="2" type="ORF">NDU88_002084</name>
</gene>
<name>A0AAV7RBR1_PLEWA</name>
<protein>
    <submittedName>
        <fullName evidence="2">Uncharacterized protein</fullName>
    </submittedName>
</protein>
<dbReference type="AlphaFoldDB" id="A0AAV7RBR1"/>
<organism evidence="2 3">
    <name type="scientific">Pleurodeles waltl</name>
    <name type="common">Iberian ribbed newt</name>
    <dbReference type="NCBI Taxonomy" id="8319"/>
    <lineage>
        <taxon>Eukaryota</taxon>
        <taxon>Metazoa</taxon>
        <taxon>Chordata</taxon>
        <taxon>Craniata</taxon>
        <taxon>Vertebrata</taxon>
        <taxon>Euteleostomi</taxon>
        <taxon>Amphibia</taxon>
        <taxon>Batrachia</taxon>
        <taxon>Caudata</taxon>
        <taxon>Salamandroidea</taxon>
        <taxon>Salamandridae</taxon>
        <taxon>Pleurodelinae</taxon>
        <taxon>Pleurodeles</taxon>
    </lineage>
</organism>
<dbReference type="EMBL" id="JANPWB010000009">
    <property type="protein sequence ID" value="KAJ1149272.1"/>
    <property type="molecule type" value="Genomic_DNA"/>
</dbReference>
<sequence>MEDEYLQGHALKGGGVISSGEQDSGKRRDKEEGEGWSDAERRAEADQGDVGPDREAPEPRKKVRMEEGGNTQPETGGERSGENSGTWLNQIRAYFGT</sequence>
<evidence type="ECO:0000313" key="2">
    <source>
        <dbReference type="EMBL" id="KAJ1149272.1"/>
    </source>
</evidence>